<dbReference type="AlphaFoldDB" id="A0A146K130"/>
<dbReference type="InterPro" id="IPR032675">
    <property type="entry name" value="LRR_dom_sf"/>
</dbReference>
<reference evidence="1" key="1">
    <citation type="submission" date="2015-07" db="EMBL/GenBank/DDBJ databases">
        <title>Adaptation to a free-living lifestyle via gene acquisitions in the diplomonad Trepomonas sp. PC1.</title>
        <authorList>
            <person name="Xu F."/>
            <person name="Jerlstrom-Hultqvist J."/>
            <person name="Kolisko M."/>
            <person name="Simpson A.G.B."/>
            <person name="Roger A.J."/>
            <person name="Svard S.G."/>
            <person name="Andersson J.O."/>
        </authorList>
    </citation>
    <scope>NUCLEOTIDE SEQUENCE</scope>
    <source>
        <strain evidence="1">PC1</strain>
    </source>
</reference>
<dbReference type="InterPro" id="IPR026906">
    <property type="entry name" value="LRR_5"/>
</dbReference>
<dbReference type="Gene3D" id="3.80.10.10">
    <property type="entry name" value="Ribonuclease Inhibitor"/>
    <property type="match status" value="1"/>
</dbReference>
<accession>A0A146K130</accession>
<organism evidence="1">
    <name type="scientific">Trepomonas sp. PC1</name>
    <dbReference type="NCBI Taxonomy" id="1076344"/>
    <lineage>
        <taxon>Eukaryota</taxon>
        <taxon>Metamonada</taxon>
        <taxon>Diplomonadida</taxon>
        <taxon>Hexamitidae</taxon>
        <taxon>Hexamitinae</taxon>
        <taxon>Trepomonas</taxon>
    </lineage>
</organism>
<feature type="non-terminal residue" evidence="1">
    <location>
        <position position="1"/>
    </location>
</feature>
<evidence type="ECO:0000313" key="1">
    <source>
        <dbReference type="EMBL" id="JAP90623.1"/>
    </source>
</evidence>
<gene>
    <name evidence="1" type="ORF">TPC1_20078</name>
</gene>
<protein>
    <submittedName>
        <fullName evidence="1">Leucine rich repeats-containing protein</fullName>
    </submittedName>
</protein>
<dbReference type="Pfam" id="PF13306">
    <property type="entry name" value="LRR_5"/>
    <property type="match status" value="1"/>
</dbReference>
<name>A0A146K130_9EUKA</name>
<dbReference type="EMBL" id="GDID01005983">
    <property type="protein sequence ID" value="JAP90623.1"/>
    <property type="molecule type" value="Transcribed_RNA"/>
</dbReference>
<dbReference type="SUPFAM" id="SSF52058">
    <property type="entry name" value="L domain-like"/>
    <property type="match status" value="1"/>
</dbReference>
<proteinExistence type="predicted"/>
<feature type="non-terminal residue" evidence="1">
    <location>
        <position position="196"/>
    </location>
</feature>
<sequence length="196" mass="22739">FPQSLKNVSQLVVVALHEESLPPKSFQGHLYLKLFYGPNVKIVGENAFNQCTYLERFYSKQLECLQFRCFSFCRMLGQIDLSKVKNLSRGCFHQNSKLVNIHLPQCRSIPALCFIQCQIRQVKGHFTEVHPNAFADCTHKVNVVSDQLEEGDYELYKVGKEVKFQEILVDKFKERTSIKENIRKNAQLCQICYIAK</sequence>